<dbReference type="CDD" id="cd07822">
    <property type="entry name" value="SRPBCC_4"/>
    <property type="match status" value="1"/>
</dbReference>
<evidence type="ECO:0000313" key="2">
    <source>
        <dbReference type="Proteomes" id="UP000331127"/>
    </source>
</evidence>
<dbReference type="Pfam" id="PF10604">
    <property type="entry name" value="Polyketide_cyc2"/>
    <property type="match status" value="1"/>
</dbReference>
<organism evidence="1 2">
    <name type="scientific">Acrocarpospora macrocephala</name>
    <dbReference type="NCBI Taxonomy" id="150177"/>
    <lineage>
        <taxon>Bacteria</taxon>
        <taxon>Bacillati</taxon>
        <taxon>Actinomycetota</taxon>
        <taxon>Actinomycetes</taxon>
        <taxon>Streptosporangiales</taxon>
        <taxon>Streptosporangiaceae</taxon>
        <taxon>Acrocarpospora</taxon>
    </lineage>
</organism>
<proteinExistence type="predicted"/>
<keyword evidence="2" id="KW-1185">Reference proteome</keyword>
<reference evidence="1 2" key="1">
    <citation type="submission" date="2019-10" db="EMBL/GenBank/DDBJ databases">
        <title>Whole genome shotgun sequence of Acrocarpospora macrocephala NBRC 16266.</title>
        <authorList>
            <person name="Ichikawa N."/>
            <person name="Kimura A."/>
            <person name="Kitahashi Y."/>
            <person name="Komaki H."/>
            <person name="Oguchi A."/>
        </authorList>
    </citation>
    <scope>NUCLEOTIDE SEQUENCE [LARGE SCALE GENOMIC DNA]</scope>
    <source>
        <strain evidence="1 2">NBRC 16266</strain>
    </source>
</reference>
<name>A0A5M3WGT3_9ACTN</name>
<sequence length="137" mass="15011">MRSYEATSLIESTPEKIWALLTDIGAWPDWDSGVTKVDGRLALGEKLSISVEANPGRAFPVKVVQLTAPERMVFAGGMPLGLFTGQRTYTLVPEGTGTRFTMREEYTGPLAGMIFKSIPDLGPSFRQFAEGLKRQAE</sequence>
<dbReference type="AlphaFoldDB" id="A0A5M3WGT3"/>
<dbReference type="RefSeq" id="WP_170322404.1">
    <property type="nucleotide sequence ID" value="NZ_BAAAHL010000038.1"/>
</dbReference>
<gene>
    <name evidence="1" type="ORF">Amac_019330</name>
</gene>
<dbReference type="EMBL" id="BLAE01000010">
    <property type="protein sequence ID" value="GES08337.1"/>
    <property type="molecule type" value="Genomic_DNA"/>
</dbReference>
<dbReference type="Gene3D" id="3.30.530.20">
    <property type="match status" value="1"/>
</dbReference>
<dbReference type="SUPFAM" id="SSF55961">
    <property type="entry name" value="Bet v1-like"/>
    <property type="match status" value="1"/>
</dbReference>
<protein>
    <recommendedName>
        <fullName evidence="3">Polyketide cyclase</fullName>
    </recommendedName>
</protein>
<evidence type="ECO:0008006" key="3">
    <source>
        <dbReference type="Google" id="ProtNLM"/>
    </source>
</evidence>
<dbReference type="Proteomes" id="UP000331127">
    <property type="component" value="Unassembled WGS sequence"/>
</dbReference>
<dbReference type="InterPro" id="IPR023393">
    <property type="entry name" value="START-like_dom_sf"/>
</dbReference>
<dbReference type="InterPro" id="IPR019587">
    <property type="entry name" value="Polyketide_cyclase/dehydratase"/>
</dbReference>
<comment type="caution">
    <text evidence="1">The sequence shown here is derived from an EMBL/GenBank/DDBJ whole genome shotgun (WGS) entry which is preliminary data.</text>
</comment>
<evidence type="ECO:0000313" key="1">
    <source>
        <dbReference type="EMBL" id="GES08337.1"/>
    </source>
</evidence>
<accession>A0A5M3WGT3</accession>